<dbReference type="InterPro" id="IPR023198">
    <property type="entry name" value="PGP-like_dom2"/>
</dbReference>
<reference evidence="4" key="1">
    <citation type="submission" date="2019-04" db="EMBL/GenBank/DDBJ databases">
        <title>Friends and foes A comparative genomics studyof 23 Aspergillus species from section Flavi.</title>
        <authorList>
            <consortium name="DOE Joint Genome Institute"/>
            <person name="Kjaerbolling I."/>
            <person name="Vesth T."/>
            <person name="Frisvad J.C."/>
            <person name="Nybo J.L."/>
            <person name="Theobald S."/>
            <person name="Kildgaard S."/>
            <person name="Isbrandt T."/>
            <person name="Kuo A."/>
            <person name="Sato A."/>
            <person name="Lyhne E.K."/>
            <person name="Kogle M.E."/>
            <person name="Wiebenga A."/>
            <person name="Kun R.S."/>
            <person name="Lubbers R.J."/>
            <person name="Makela M.R."/>
            <person name="Barry K."/>
            <person name="Chovatia M."/>
            <person name="Clum A."/>
            <person name="Daum C."/>
            <person name="Haridas S."/>
            <person name="He G."/>
            <person name="LaButti K."/>
            <person name="Lipzen A."/>
            <person name="Mondo S."/>
            <person name="Riley R."/>
            <person name="Salamov A."/>
            <person name="Simmons B.A."/>
            <person name="Magnuson J.K."/>
            <person name="Henrissat B."/>
            <person name="Mortensen U.H."/>
            <person name="Larsen T.O."/>
            <person name="Devries R.P."/>
            <person name="Grigoriev I.V."/>
            <person name="Machida M."/>
            <person name="Baker S.E."/>
            <person name="Andersen M.R."/>
        </authorList>
    </citation>
    <scope>NUCLEOTIDE SEQUENCE [LARGE SCALE GENOMIC DNA]</scope>
    <source>
        <strain evidence="4">CBS 553.77</strain>
    </source>
</reference>
<dbReference type="NCBIfam" id="TIGR01509">
    <property type="entry name" value="HAD-SF-IA-v3"/>
    <property type="match status" value="1"/>
</dbReference>
<dbReference type="SFLD" id="SFLDG01129">
    <property type="entry name" value="C1.5:_HAD__Beta-PGM__Phosphata"/>
    <property type="match status" value="1"/>
</dbReference>
<dbReference type="GO" id="GO:0016791">
    <property type="term" value="F:phosphatase activity"/>
    <property type="evidence" value="ECO:0007669"/>
    <property type="project" value="UniProtKB-ARBA"/>
</dbReference>
<feature type="signal peptide" evidence="2">
    <location>
        <begin position="1"/>
        <end position="24"/>
    </location>
</feature>
<dbReference type="NCBIfam" id="TIGR01549">
    <property type="entry name" value="HAD-SF-IA-v1"/>
    <property type="match status" value="1"/>
</dbReference>
<dbReference type="InterPro" id="IPR006439">
    <property type="entry name" value="HAD-SF_hydro_IA"/>
</dbReference>
<dbReference type="InterPro" id="IPR051540">
    <property type="entry name" value="S-2-haloacid_dehalogenase"/>
</dbReference>
<dbReference type="InterPro" id="IPR023214">
    <property type="entry name" value="HAD_sf"/>
</dbReference>
<name>A0A5N6YXZ3_9EURO</name>
<evidence type="ECO:0000256" key="1">
    <source>
        <dbReference type="ARBA" id="ARBA00022801"/>
    </source>
</evidence>
<dbReference type="PANTHER" id="PTHR43316">
    <property type="entry name" value="HYDROLASE, HALOACID DELAHOGENASE-RELATED"/>
    <property type="match status" value="1"/>
</dbReference>
<dbReference type="PANTHER" id="PTHR43316:SF3">
    <property type="entry name" value="HALOACID DEHALOGENASE, TYPE II (AFU_ORTHOLOGUE AFUA_2G07750)-RELATED"/>
    <property type="match status" value="1"/>
</dbReference>
<evidence type="ECO:0000313" key="3">
    <source>
        <dbReference type="EMBL" id="KAE8350317.1"/>
    </source>
</evidence>
<dbReference type="PRINTS" id="PR00413">
    <property type="entry name" value="HADHALOGNASE"/>
</dbReference>
<dbReference type="InterPro" id="IPR041492">
    <property type="entry name" value="HAD_2"/>
</dbReference>
<gene>
    <name evidence="3" type="ORF">BDV28DRAFT_43286</name>
</gene>
<dbReference type="InterPro" id="IPR036412">
    <property type="entry name" value="HAD-like_sf"/>
</dbReference>
<dbReference type="EMBL" id="ML739233">
    <property type="protein sequence ID" value="KAE8350317.1"/>
    <property type="molecule type" value="Genomic_DNA"/>
</dbReference>
<evidence type="ECO:0000313" key="4">
    <source>
        <dbReference type="Proteomes" id="UP000327118"/>
    </source>
</evidence>
<feature type="chain" id="PRO_5024917033" evidence="2">
    <location>
        <begin position="25"/>
        <end position="224"/>
    </location>
</feature>
<evidence type="ECO:0000256" key="2">
    <source>
        <dbReference type="SAM" id="SignalP"/>
    </source>
</evidence>
<dbReference type="OrthoDB" id="20198at2759"/>
<dbReference type="Gene3D" id="3.40.50.1000">
    <property type="entry name" value="HAD superfamily/HAD-like"/>
    <property type="match status" value="1"/>
</dbReference>
<dbReference type="AlphaFoldDB" id="A0A5N6YXZ3"/>
<proteinExistence type="predicted"/>
<keyword evidence="1" id="KW-0378">Hydrolase</keyword>
<dbReference type="SUPFAM" id="SSF56784">
    <property type="entry name" value="HAD-like"/>
    <property type="match status" value="1"/>
</dbReference>
<dbReference type="NCBIfam" id="TIGR01493">
    <property type="entry name" value="HAD-SF-IA-v2"/>
    <property type="match status" value="1"/>
</dbReference>
<accession>A0A5N6YXZ3</accession>
<dbReference type="Gene3D" id="1.10.150.240">
    <property type="entry name" value="Putative phosphatase, domain 2"/>
    <property type="match status" value="1"/>
</dbReference>
<dbReference type="Proteomes" id="UP000327118">
    <property type="component" value="Unassembled WGS sequence"/>
</dbReference>
<keyword evidence="4" id="KW-1185">Reference proteome</keyword>
<keyword evidence="2" id="KW-0732">Signal</keyword>
<sequence length="224" mass="24684">MAPRAIVFDLLTALLDSWGLWAKAADNDRKASYQWRTRYLELTFSCGAYRPYDDLVYESARDVGLPDSVPQALINKWDQMRPWPETRDVLRQLKEKGYRLGVVSNCSHELGRQAVALCGVEFDAFVTAEEAGFYKPHPKAYATILSALGVEPKDALFIAGSNGDVVGAAEAGMDVVWHNRVGLPTLSGSRPCLEGRSLEVVLEYLSQAEGTPSSRTSSQSPSRL</sequence>
<dbReference type="Pfam" id="PF13419">
    <property type="entry name" value="HAD_2"/>
    <property type="match status" value="1"/>
</dbReference>
<protein>
    <submittedName>
        <fullName evidence="3">HAD-like domain-containing protein</fullName>
    </submittedName>
</protein>
<dbReference type="SFLD" id="SFLDS00003">
    <property type="entry name" value="Haloacid_Dehalogenase"/>
    <property type="match status" value="1"/>
</dbReference>
<organism evidence="3 4">
    <name type="scientific">Aspergillus coremiiformis</name>
    <dbReference type="NCBI Taxonomy" id="138285"/>
    <lineage>
        <taxon>Eukaryota</taxon>
        <taxon>Fungi</taxon>
        <taxon>Dikarya</taxon>
        <taxon>Ascomycota</taxon>
        <taxon>Pezizomycotina</taxon>
        <taxon>Eurotiomycetes</taxon>
        <taxon>Eurotiomycetidae</taxon>
        <taxon>Eurotiales</taxon>
        <taxon>Aspergillaceae</taxon>
        <taxon>Aspergillus</taxon>
        <taxon>Aspergillus subgen. Circumdati</taxon>
    </lineage>
</organism>